<comment type="caution">
    <text evidence="2">The sequence shown here is derived from an EMBL/GenBank/DDBJ whole genome shotgun (WGS) entry which is preliminary data.</text>
</comment>
<evidence type="ECO:0000313" key="3">
    <source>
        <dbReference type="Proteomes" id="UP000001949"/>
    </source>
</evidence>
<dbReference type="Gene3D" id="3.40.50.1000">
    <property type="entry name" value="HAD superfamily/HAD-like"/>
    <property type="match status" value="1"/>
</dbReference>
<dbReference type="Pfam" id="PF03031">
    <property type="entry name" value="NIF"/>
    <property type="match status" value="1"/>
</dbReference>
<dbReference type="PANTHER" id="PTHR12210">
    <property type="entry name" value="DULLARD PROTEIN PHOSPHATASE"/>
    <property type="match status" value="1"/>
</dbReference>
<dbReference type="EMBL" id="AAGK01000005">
    <property type="protein sequence ID" value="EAN30762.1"/>
    <property type="molecule type" value="Genomic_DNA"/>
</dbReference>
<dbReference type="NCBIfam" id="TIGR02251">
    <property type="entry name" value="HIF-SF_euk"/>
    <property type="match status" value="1"/>
</dbReference>
<dbReference type="PROSITE" id="PS50969">
    <property type="entry name" value="FCP1"/>
    <property type="match status" value="1"/>
</dbReference>
<accession>Q4N0T1</accession>
<organism evidence="2 3">
    <name type="scientific">Theileria parva</name>
    <name type="common">East coast fever infection agent</name>
    <dbReference type="NCBI Taxonomy" id="5875"/>
    <lineage>
        <taxon>Eukaryota</taxon>
        <taxon>Sar</taxon>
        <taxon>Alveolata</taxon>
        <taxon>Apicomplexa</taxon>
        <taxon>Aconoidasida</taxon>
        <taxon>Piroplasmida</taxon>
        <taxon>Theileriidae</taxon>
        <taxon>Theileria</taxon>
    </lineage>
</organism>
<dbReference type="InterPro" id="IPR004274">
    <property type="entry name" value="FCP1_dom"/>
</dbReference>
<evidence type="ECO:0000313" key="2">
    <source>
        <dbReference type="EMBL" id="EAN30762.1"/>
    </source>
</evidence>
<dbReference type="InterPro" id="IPR011948">
    <property type="entry name" value="Dullard_phosphatase"/>
</dbReference>
<proteinExistence type="predicted"/>
<sequence>MEKSTTLIRFNEIYTIPEDSNLNDTEHTARQFNTVTSGTTRYEVGIAKERRETGFTYGTTLVPKVCTVRKKMLVLDLDETLIHSSFEPSNNSFPMQLMQNGVERTIYIGKRPYLSEFLSVVSNFYEIVIFTAGLKSYADPVIDFIDPDGVCKRRLFRDSCKYWNGYYIKDLEILNKPLKDVVTIDNSPCCYCLNPENAIPIETWFNDENDSELCDLVPLLRRLAHTEDVTNIIPSLFNHEIFFTKVTISQIKQL</sequence>
<name>Q4N0T1_THEPA</name>
<dbReference type="VEuPathDB" id="PiroplasmaDB:TpMuguga_03g00026"/>
<dbReference type="eggNOG" id="KOG1605">
    <property type="taxonomic scope" value="Eukaryota"/>
</dbReference>
<dbReference type="GO" id="GO:0016791">
    <property type="term" value="F:phosphatase activity"/>
    <property type="evidence" value="ECO:0007669"/>
    <property type="project" value="InterPro"/>
</dbReference>
<dbReference type="SMART" id="SM00577">
    <property type="entry name" value="CPDc"/>
    <property type="match status" value="1"/>
</dbReference>
<dbReference type="STRING" id="5875.Q4N0T1"/>
<keyword evidence="3" id="KW-1185">Reference proteome</keyword>
<dbReference type="SUPFAM" id="SSF56784">
    <property type="entry name" value="HAD-like"/>
    <property type="match status" value="1"/>
</dbReference>
<dbReference type="OMA" id="RIWGFFM"/>
<protein>
    <submittedName>
        <fullName evidence="2">Nuclear LIM interactor-interacting factor 1, putative</fullName>
    </submittedName>
</protein>
<evidence type="ECO:0000259" key="1">
    <source>
        <dbReference type="PROSITE" id="PS50969"/>
    </source>
</evidence>
<dbReference type="InParanoid" id="Q4N0T1"/>
<dbReference type="AlphaFoldDB" id="Q4N0T1"/>
<dbReference type="CDD" id="cd07521">
    <property type="entry name" value="HAD_FCP1-like"/>
    <property type="match status" value="1"/>
</dbReference>
<dbReference type="InterPro" id="IPR050365">
    <property type="entry name" value="TIM50"/>
</dbReference>
<feature type="domain" description="FCP1 homology" evidence="1">
    <location>
        <begin position="66"/>
        <end position="223"/>
    </location>
</feature>
<reference evidence="2 3" key="1">
    <citation type="journal article" date="2005" name="Science">
        <title>Genome sequence of Theileria parva, a bovine pathogen that transforms lymphocytes.</title>
        <authorList>
            <person name="Gardner M.J."/>
            <person name="Bishop R."/>
            <person name="Shah T."/>
            <person name="de Villiers E.P."/>
            <person name="Carlton J.M."/>
            <person name="Hall N."/>
            <person name="Ren Q."/>
            <person name="Paulsen I.T."/>
            <person name="Pain A."/>
            <person name="Berriman M."/>
            <person name="Wilson R.J.M."/>
            <person name="Sato S."/>
            <person name="Ralph S.A."/>
            <person name="Mann D.J."/>
            <person name="Xiong Z."/>
            <person name="Shallom S.J."/>
            <person name="Weidman J."/>
            <person name="Jiang L."/>
            <person name="Lynn J."/>
            <person name="Weaver B."/>
            <person name="Shoaibi A."/>
            <person name="Domingo A.R."/>
            <person name="Wasawo D."/>
            <person name="Crabtree J."/>
            <person name="Wortman J.R."/>
            <person name="Haas B."/>
            <person name="Angiuoli S.V."/>
            <person name="Creasy T.H."/>
            <person name="Lu C."/>
            <person name="Suh B."/>
            <person name="Silva J.C."/>
            <person name="Utterback T.R."/>
            <person name="Feldblyum T.V."/>
            <person name="Pertea M."/>
            <person name="Allen J."/>
            <person name="Nierman W.C."/>
            <person name="Taracha E.L.N."/>
            <person name="Salzberg S.L."/>
            <person name="White O.R."/>
            <person name="Fitzhugh H.A."/>
            <person name="Morzaria S."/>
            <person name="Venter J.C."/>
            <person name="Fraser C.M."/>
            <person name="Nene V."/>
        </authorList>
    </citation>
    <scope>NUCLEOTIDE SEQUENCE [LARGE SCALE GENOMIC DNA]</scope>
    <source>
        <strain evidence="2 3">Muguga</strain>
    </source>
</reference>
<dbReference type="Proteomes" id="UP000001949">
    <property type="component" value="Unassembled WGS sequence"/>
</dbReference>
<dbReference type="InterPro" id="IPR023214">
    <property type="entry name" value="HAD_sf"/>
</dbReference>
<dbReference type="KEGG" id="tpv:TP03_0026"/>
<dbReference type="FunFam" id="3.40.50.1000:FF:000093">
    <property type="entry name" value="NLI interacting factor-like phosphatase family protein"/>
    <property type="match status" value="1"/>
</dbReference>
<gene>
    <name evidence="2" type="ordered locus">TP03_0026</name>
</gene>
<dbReference type="InterPro" id="IPR036412">
    <property type="entry name" value="HAD-like_sf"/>
</dbReference>
<dbReference type="GeneID" id="3499886"/>